<keyword evidence="1" id="KW-0472">Membrane</keyword>
<feature type="transmembrane region" description="Helical" evidence="1">
    <location>
        <begin position="189"/>
        <end position="206"/>
    </location>
</feature>
<sequence length="239" mass="26070">MQTLIGGLFYGLVAMAWTAFYMSSLAQAKASHLTKLCFGAMVGMIGVWNMLLAYRTLIGYPATQEGFRAIGAMIPIPIIFEITFRDKDEDGYCGRVRITNEECWPQSAPLTGDFTVNTQHLTTHQTQLYHASVAASNAAGILSAGVLGLELAQKLGFRNVYSNEFKAMMLIPAFGLLTSVVPVEQGKGISAVSFLALYMVWIAGLVKREWFSAKLLLGVGSVSFSILGWEVWTGNHGQE</sequence>
<reference evidence="2 3" key="1">
    <citation type="journal article" date="2015" name="Genome Announc.">
        <title>Draft Genome Sequence and Gene Annotation of the Entomopathogenic Fungus Verticillium hemipterigenum.</title>
        <authorList>
            <person name="Horn F."/>
            <person name="Habel A."/>
            <person name="Scharf D.H."/>
            <person name="Dworschak J."/>
            <person name="Brakhage A.A."/>
            <person name="Guthke R."/>
            <person name="Hertweck C."/>
            <person name="Linde J."/>
        </authorList>
    </citation>
    <scope>NUCLEOTIDE SEQUENCE [LARGE SCALE GENOMIC DNA]</scope>
</reference>
<gene>
    <name evidence="2" type="ORF">VHEMI09872</name>
</gene>
<evidence type="ECO:0000256" key="1">
    <source>
        <dbReference type="SAM" id="Phobius"/>
    </source>
</evidence>
<evidence type="ECO:0000313" key="2">
    <source>
        <dbReference type="EMBL" id="CEJ94334.1"/>
    </source>
</evidence>
<proteinExistence type="predicted"/>
<dbReference type="Proteomes" id="UP000039046">
    <property type="component" value="Unassembled WGS sequence"/>
</dbReference>
<accession>A0A0A1THD3</accession>
<dbReference type="AlphaFoldDB" id="A0A0A1THD3"/>
<feature type="transmembrane region" description="Helical" evidence="1">
    <location>
        <begin position="213"/>
        <end position="232"/>
    </location>
</feature>
<name>A0A0A1THD3_9HYPO</name>
<feature type="transmembrane region" description="Helical" evidence="1">
    <location>
        <begin position="38"/>
        <end position="58"/>
    </location>
</feature>
<dbReference type="HOGENOM" id="CLU_1161851_0_0_1"/>
<evidence type="ECO:0000313" key="3">
    <source>
        <dbReference type="Proteomes" id="UP000039046"/>
    </source>
</evidence>
<feature type="transmembrane region" description="Helical" evidence="1">
    <location>
        <begin position="165"/>
        <end position="183"/>
    </location>
</feature>
<keyword evidence="1" id="KW-1133">Transmembrane helix</keyword>
<organism evidence="2 3">
    <name type="scientific">[Torrubiella] hemipterigena</name>
    <dbReference type="NCBI Taxonomy" id="1531966"/>
    <lineage>
        <taxon>Eukaryota</taxon>
        <taxon>Fungi</taxon>
        <taxon>Dikarya</taxon>
        <taxon>Ascomycota</taxon>
        <taxon>Pezizomycotina</taxon>
        <taxon>Sordariomycetes</taxon>
        <taxon>Hypocreomycetidae</taxon>
        <taxon>Hypocreales</taxon>
        <taxon>Clavicipitaceae</taxon>
        <taxon>Clavicipitaceae incertae sedis</taxon>
        <taxon>'Torrubiella' clade</taxon>
    </lineage>
</organism>
<keyword evidence="3" id="KW-1185">Reference proteome</keyword>
<dbReference type="EMBL" id="CDHN01000006">
    <property type="protein sequence ID" value="CEJ94334.1"/>
    <property type="molecule type" value="Genomic_DNA"/>
</dbReference>
<keyword evidence="1" id="KW-0812">Transmembrane</keyword>
<protein>
    <submittedName>
        <fullName evidence="2">Uncharacterized protein</fullName>
    </submittedName>
</protein>